<dbReference type="Proteomes" id="UP000030764">
    <property type="component" value="Unassembled WGS sequence"/>
</dbReference>
<keyword evidence="2" id="KW-1185">Reference proteome</keyword>
<accession>A0A085LYK4</accession>
<gene>
    <name evidence="1" type="ORF">M513_09010</name>
</gene>
<name>A0A085LYK4_9BILA</name>
<protein>
    <submittedName>
        <fullName evidence="1">Uncharacterized protein</fullName>
    </submittedName>
</protein>
<reference evidence="1 2" key="1">
    <citation type="journal article" date="2014" name="Nat. Genet.">
        <title>Genome and transcriptome of the porcine whipworm Trichuris suis.</title>
        <authorList>
            <person name="Jex A.R."/>
            <person name="Nejsum P."/>
            <person name="Schwarz E.M."/>
            <person name="Hu L."/>
            <person name="Young N.D."/>
            <person name="Hall R.S."/>
            <person name="Korhonen P.K."/>
            <person name="Liao S."/>
            <person name="Thamsborg S."/>
            <person name="Xia J."/>
            <person name="Xu P."/>
            <person name="Wang S."/>
            <person name="Scheerlinck J.P."/>
            <person name="Hofmann A."/>
            <person name="Sternberg P.W."/>
            <person name="Wang J."/>
            <person name="Gasser R.B."/>
        </authorList>
    </citation>
    <scope>NUCLEOTIDE SEQUENCE [LARGE SCALE GENOMIC DNA]</scope>
    <source>
        <strain evidence="1">DCEP-RM93M</strain>
    </source>
</reference>
<dbReference type="EMBL" id="KL363259">
    <property type="protein sequence ID" value="KFD50050.1"/>
    <property type="molecule type" value="Genomic_DNA"/>
</dbReference>
<evidence type="ECO:0000313" key="2">
    <source>
        <dbReference type="Proteomes" id="UP000030764"/>
    </source>
</evidence>
<proteinExistence type="predicted"/>
<dbReference type="AlphaFoldDB" id="A0A085LYK4"/>
<sequence>MYNAFICVPRKLSPCHEFCNRESSVLQNHLVHSCNIFIRGAFSWPTRPWFIRDGFSAPAKLCDPKRDSGIGEGIGLVKSQQSPVDLIAWHSFVKQKFDDSALLKSCEHHLSSAVTNRMTSKKNYIFKYPIVTSPTEDRRPSSVRLRAVLLLRLNR</sequence>
<evidence type="ECO:0000313" key="1">
    <source>
        <dbReference type="EMBL" id="KFD50050.1"/>
    </source>
</evidence>
<organism evidence="1 2">
    <name type="scientific">Trichuris suis</name>
    <name type="common">pig whipworm</name>
    <dbReference type="NCBI Taxonomy" id="68888"/>
    <lineage>
        <taxon>Eukaryota</taxon>
        <taxon>Metazoa</taxon>
        <taxon>Ecdysozoa</taxon>
        <taxon>Nematoda</taxon>
        <taxon>Enoplea</taxon>
        <taxon>Dorylaimia</taxon>
        <taxon>Trichinellida</taxon>
        <taxon>Trichuridae</taxon>
        <taxon>Trichuris</taxon>
    </lineage>
</organism>